<evidence type="ECO:0000256" key="8">
    <source>
        <dbReference type="ARBA" id="ARBA00023140"/>
    </source>
</evidence>
<dbReference type="InterPro" id="IPR057326">
    <property type="entry name" value="KR_dom"/>
</dbReference>
<sequence>MVQNLRFDGQTVVVTGAGAGLGKAYALFFASRGANVVVNDLGGDIKGSGASQKAADIVVEEIKASGGRAVADYNSVVDGEGIVQTAINTFGRIDVLINNAGILRDVSFKNMTDADWDIITAVHLAGAYNTTSAAWPHFVKQKYGRIINTTSVAGIYGNFGQTNYASAKLGLVGFTEALANEGAAYNIYANVIAPQAGSRLTATVLPPEIIAIMKPEYVTPLVAVLVHSSNKENGSIFEVAAGYVAKIRRQRAAGLFLKPDHTYTPSAVLRGWSQVNDFSKSEYSQLPTNTRSMLSQLSKPNEQGPDVRFDDKVVVVTRAGTGLGRESALAYAKLGAKVVVNDTVRSDVVVKQIRATGGHAVANTAPVGDGGAIVKTALDTWGRIDILVNNPELTISGATTWQGVIDSHLRDAYKITKAAWPHMIKQKYGRILNIAGVTGSGNLISRLALATASASIIGFSQALALEGRKNNIFVNAIAPFTWSQLTDGGQQNFYPEHVSALVLALSSDMIPDLPTGLLFQAGSAWQARLRWQRTGGHLFPLEATFTPEKVLENWRSITNFDDGKVDYPHTITDSGAKVFANLNSPATKGLSTKLDGRKYLAIIEKAKKDELLPLPFSWTWRDTILYNLALGANRTQLPLVFENHPKFQVLPTYGVIPMYGAPTKTPLNELIPNFSPTRILHGEHYLEIRKFPIPTEAKVASYAKLLEVVDKGNAAIVIQDYETKDVETGEVLFSNIFTLFVRGSGGFGGVKSDINRGPASINYSPPNRAPDAVVEEKTSDDQAALYRLNGDRLPLHIDPAFAKQGGFDTPILHGLCTFGIAGKHVFLTYGEFKNIKVRFTGIVYPGQTLVTEMWRDGGRVTFQTKVKETGKLALGSCGVELRNKPKQNL</sequence>
<dbReference type="InterPro" id="IPR054357">
    <property type="entry name" value="MFE-2_N"/>
</dbReference>
<dbReference type="InterPro" id="IPR020904">
    <property type="entry name" value="Sc_DH/Rdtase_CS"/>
</dbReference>
<dbReference type="Gene3D" id="3.10.129.10">
    <property type="entry name" value="Hotdog Thioesterase"/>
    <property type="match status" value="2"/>
</dbReference>
<comment type="pathway">
    <text evidence="2">Lipid metabolism; fatty acid beta-oxidation.</text>
</comment>
<dbReference type="AlphaFoldDB" id="A0AAV9N837"/>
<comment type="similarity">
    <text evidence="3">Belongs to the short-chain dehydrogenases/reductases (SDR) family.</text>
</comment>
<evidence type="ECO:0000256" key="1">
    <source>
        <dbReference type="ARBA" id="ARBA00004275"/>
    </source>
</evidence>
<evidence type="ECO:0000259" key="11">
    <source>
        <dbReference type="SMART" id="SM00822"/>
    </source>
</evidence>
<dbReference type="PANTHER" id="PTHR45024:SF2">
    <property type="entry name" value="SCP2 DOMAIN-CONTAINING PROTEIN"/>
    <property type="match status" value="1"/>
</dbReference>
<evidence type="ECO:0000256" key="4">
    <source>
        <dbReference type="ARBA" id="ARBA00022832"/>
    </source>
</evidence>
<evidence type="ECO:0000256" key="9">
    <source>
        <dbReference type="ARBA" id="ARBA00023235"/>
    </source>
</evidence>
<keyword evidence="7" id="KW-0443">Lipid metabolism</keyword>
<dbReference type="GO" id="GO:0004300">
    <property type="term" value="F:enoyl-CoA hydratase activity"/>
    <property type="evidence" value="ECO:0007669"/>
    <property type="project" value="UniProtKB-ARBA"/>
</dbReference>
<dbReference type="RefSeq" id="XP_064705004.1">
    <property type="nucleotide sequence ID" value="XM_064847283.1"/>
</dbReference>
<dbReference type="GO" id="GO:0005777">
    <property type="term" value="C:peroxisome"/>
    <property type="evidence" value="ECO:0007669"/>
    <property type="project" value="UniProtKB-SubCell"/>
</dbReference>
<dbReference type="Pfam" id="PF22622">
    <property type="entry name" value="MFE-2_hydrat-2_N"/>
    <property type="match status" value="1"/>
</dbReference>
<dbReference type="PRINTS" id="PR00080">
    <property type="entry name" value="SDRFAMILY"/>
</dbReference>
<reference evidence="12 13" key="1">
    <citation type="submission" date="2023-08" db="EMBL/GenBank/DDBJ databases">
        <title>Black Yeasts Isolated from many extreme environments.</title>
        <authorList>
            <person name="Coleine C."/>
            <person name="Stajich J.E."/>
            <person name="Selbmann L."/>
        </authorList>
    </citation>
    <scope>NUCLEOTIDE SEQUENCE [LARGE SCALE GENOMIC DNA]</scope>
    <source>
        <strain evidence="12 13">CCFEE 5792</strain>
    </source>
</reference>
<dbReference type="Pfam" id="PF00106">
    <property type="entry name" value="adh_short"/>
    <property type="match status" value="2"/>
</dbReference>
<dbReference type="PROSITE" id="PS00061">
    <property type="entry name" value="ADH_SHORT"/>
    <property type="match status" value="1"/>
</dbReference>
<keyword evidence="6" id="KW-0560">Oxidoreductase</keyword>
<dbReference type="SMART" id="SM00822">
    <property type="entry name" value="PKS_KR"/>
    <property type="match status" value="1"/>
</dbReference>
<evidence type="ECO:0000313" key="13">
    <source>
        <dbReference type="Proteomes" id="UP001358417"/>
    </source>
</evidence>
<dbReference type="GO" id="GO:0016853">
    <property type="term" value="F:isomerase activity"/>
    <property type="evidence" value="ECO:0007669"/>
    <property type="project" value="UniProtKB-KW"/>
</dbReference>
<dbReference type="Pfam" id="PF01575">
    <property type="entry name" value="MaoC_dehydratas"/>
    <property type="match status" value="1"/>
</dbReference>
<proteinExistence type="inferred from homology"/>
<dbReference type="Proteomes" id="UP001358417">
    <property type="component" value="Unassembled WGS sequence"/>
</dbReference>
<dbReference type="GO" id="GO:0016491">
    <property type="term" value="F:oxidoreductase activity"/>
    <property type="evidence" value="ECO:0007669"/>
    <property type="project" value="UniProtKB-KW"/>
</dbReference>
<dbReference type="InterPro" id="IPR002347">
    <property type="entry name" value="SDR_fam"/>
</dbReference>
<protein>
    <recommendedName>
        <fullName evidence="11">Ketoreductase domain-containing protein</fullName>
    </recommendedName>
</protein>
<comment type="caution">
    <text evidence="12">The sequence shown here is derived from an EMBL/GenBank/DDBJ whole genome shotgun (WGS) entry which is preliminary data.</text>
</comment>
<dbReference type="PRINTS" id="PR00081">
    <property type="entry name" value="GDHRDH"/>
</dbReference>
<dbReference type="FunFam" id="3.40.50.720:FF:000185">
    <property type="entry name" value="peroxisomal multifunctional enzyme type 2"/>
    <property type="match status" value="1"/>
</dbReference>
<keyword evidence="13" id="KW-1185">Reference proteome</keyword>
<keyword evidence="4" id="KW-0276">Fatty acid metabolism</keyword>
<evidence type="ECO:0000256" key="10">
    <source>
        <dbReference type="ARBA" id="ARBA00023239"/>
    </source>
</evidence>
<keyword evidence="10" id="KW-0456">Lyase</keyword>
<organism evidence="12 13">
    <name type="scientific">Exophiala bonariae</name>
    <dbReference type="NCBI Taxonomy" id="1690606"/>
    <lineage>
        <taxon>Eukaryota</taxon>
        <taxon>Fungi</taxon>
        <taxon>Dikarya</taxon>
        <taxon>Ascomycota</taxon>
        <taxon>Pezizomycotina</taxon>
        <taxon>Eurotiomycetes</taxon>
        <taxon>Chaetothyriomycetidae</taxon>
        <taxon>Chaetothyriales</taxon>
        <taxon>Herpotrichiellaceae</taxon>
        <taxon>Exophiala</taxon>
    </lineage>
</organism>
<accession>A0AAV9N837</accession>
<evidence type="ECO:0000256" key="2">
    <source>
        <dbReference type="ARBA" id="ARBA00005005"/>
    </source>
</evidence>
<dbReference type="InterPro" id="IPR036291">
    <property type="entry name" value="NAD(P)-bd_dom_sf"/>
</dbReference>
<evidence type="ECO:0000313" key="12">
    <source>
        <dbReference type="EMBL" id="KAK5050418.1"/>
    </source>
</evidence>
<keyword evidence="5" id="KW-0521">NADP</keyword>
<gene>
    <name evidence="12" type="ORF">LTR84_003699</name>
</gene>
<keyword evidence="9" id="KW-0413">Isomerase</keyword>
<comment type="subcellular location">
    <subcellularLocation>
        <location evidence="1">Peroxisome</location>
    </subcellularLocation>
</comment>
<dbReference type="GO" id="GO:0006631">
    <property type="term" value="P:fatty acid metabolic process"/>
    <property type="evidence" value="ECO:0007669"/>
    <property type="project" value="UniProtKB-KW"/>
</dbReference>
<dbReference type="SUPFAM" id="SSF51735">
    <property type="entry name" value="NAD(P)-binding Rossmann-fold domains"/>
    <property type="match status" value="2"/>
</dbReference>
<feature type="domain" description="Ketoreductase" evidence="11">
    <location>
        <begin position="10"/>
        <end position="203"/>
    </location>
</feature>
<dbReference type="EMBL" id="JAVRRD010000017">
    <property type="protein sequence ID" value="KAK5050418.1"/>
    <property type="molecule type" value="Genomic_DNA"/>
</dbReference>
<dbReference type="PANTHER" id="PTHR45024">
    <property type="entry name" value="DEHYDROGENASES, SHORT CHAIN"/>
    <property type="match status" value="1"/>
</dbReference>
<name>A0AAV9N837_9EURO</name>
<evidence type="ECO:0000256" key="7">
    <source>
        <dbReference type="ARBA" id="ARBA00023098"/>
    </source>
</evidence>
<dbReference type="InterPro" id="IPR002539">
    <property type="entry name" value="MaoC-like_dom"/>
</dbReference>
<dbReference type="Gene3D" id="3.40.50.720">
    <property type="entry name" value="NAD(P)-binding Rossmann-like Domain"/>
    <property type="match status" value="2"/>
</dbReference>
<keyword evidence="8" id="KW-0576">Peroxisome</keyword>
<dbReference type="CDD" id="cd05353">
    <property type="entry name" value="hydroxyacyl-CoA-like_DH_SDR_c-like"/>
    <property type="match status" value="1"/>
</dbReference>
<dbReference type="CDD" id="cd03448">
    <property type="entry name" value="HDE_HSD"/>
    <property type="match status" value="1"/>
</dbReference>
<evidence type="ECO:0000256" key="5">
    <source>
        <dbReference type="ARBA" id="ARBA00022857"/>
    </source>
</evidence>
<dbReference type="SUPFAM" id="SSF54637">
    <property type="entry name" value="Thioesterase/thiol ester dehydrase-isomerase"/>
    <property type="match status" value="2"/>
</dbReference>
<dbReference type="InterPro" id="IPR029069">
    <property type="entry name" value="HotDog_dom_sf"/>
</dbReference>
<evidence type="ECO:0000256" key="3">
    <source>
        <dbReference type="ARBA" id="ARBA00006484"/>
    </source>
</evidence>
<dbReference type="FunFam" id="3.10.129.10:FF:000013">
    <property type="entry name" value="Peroxisomal multifunctional enzyme type 2"/>
    <property type="match status" value="1"/>
</dbReference>
<dbReference type="GeneID" id="89971882"/>
<dbReference type="InterPro" id="IPR051687">
    <property type="entry name" value="Peroxisomal_Beta-Oxidation"/>
</dbReference>
<evidence type="ECO:0000256" key="6">
    <source>
        <dbReference type="ARBA" id="ARBA00023002"/>
    </source>
</evidence>